<accession>A0A0G0MM20</accession>
<dbReference type="Gene3D" id="3.30.460.40">
    <property type="match status" value="1"/>
</dbReference>
<sequence>MIPEQKVDEAKDFFAKILTVFADTKIPFMVGGGFALKEHTGIERDLNDLDLFCKAGDYPKLLQKAKEAGFKIEVTDDRWIAKVIFKTFIVDIIFNHYLGLFPVNDCWFRNTKSAEILGIKANILPPEELIWSKAYRQDRTKYDGPDVYHLILKKGGEIDWKNLLNRMEAHWEVLFAHILNFRFIYPSNRNIIPKWLLEELVSRFITQMSTPPPQEKVSRGPLFSRSQYDVDIKQWGYEFYEES</sequence>
<dbReference type="InterPro" id="IPR018700">
    <property type="entry name" value="DUF2204"/>
</dbReference>
<comment type="caution">
    <text evidence="1">The sequence shown here is derived from an EMBL/GenBank/DDBJ whole genome shotgun (WGS) entry which is preliminary data.</text>
</comment>
<protein>
    <recommendedName>
        <fullName evidence="3">Nucleotidyltransferase family protein</fullName>
    </recommendedName>
</protein>
<dbReference type="AlphaFoldDB" id="A0A0G0MM20"/>
<evidence type="ECO:0000313" key="1">
    <source>
        <dbReference type="EMBL" id="KKQ65976.1"/>
    </source>
</evidence>
<proteinExistence type="predicted"/>
<reference evidence="1 2" key="1">
    <citation type="journal article" date="2015" name="Nature">
        <title>rRNA introns, odd ribosomes, and small enigmatic genomes across a large radiation of phyla.</title>
        <authorList>
            <person name="Brown C.T."/>
            <person name="Hug L.A."/>
            <person name="Thomas B.C."/>
            <person name="Sharon I."/>
            <person name="Castelle C.J."/>
            <person name="Singh A."/>
            <person name="Wilkins M.J."/>
            <person name="Williams K.H."/>
            <person name="Banfield J.F."/>
        </authorList>
    </citation>
    <scope>NUCLEOTIDE SEQUENCE [LARGE SCALE GENOMIC DNA]</scope>
</reference>
<dbReference type="Pfam" id="PF09970">
    <property type="entry name" value="DUF2204"/>
    <property type="match status" value="1"/>
</dbReference>
<dbReference type="EMBL" id="LBUP01000007">
    <property type="protein sequence ID" value="KKQ65976.1"/>
    <property type="molecule type" value="Genomic_DNA"/>
</dbReference>
<organism evidence="1 2">
    <name type="scientific">Candidatus Daviesbacteria bacterium GW2011_GWA2_38_24</name>
    <dbReference type="NCBI Taxonomy" id="1618422"/>
    <lineage>
        <taxon>Bacteria</taxon>
        <taxon>Candidatus Daviesiibacteriota</taxon>
    </lineage>
</organism>
<evidence type="ECO:0008006" key="3">
    <source>
        <dbReference type="Google" id="ProtNLM"/>
    </source>
</evidence>
<dbReference type="SUPFAM" id="SSF81301">
    <property type="entry name" value="Nucleotidyltransferase"/>
    <property type="match status" value="1"/>
</dbReference>
<name>A0A0G0MM20_9BACT</name>
<gene>
    <name evidence="1" type="ORF">US86_C0007G0021</name>
</gene>
<dbReference type="InterPro" id="IPR043519">
    <property type="entry name" value="NT_sf"/>
</dbReference>
<dbReference type="Proteomes" id="UP000034235">
    <property type="component" value="Unassembled WGS sequence"/>
</dbReference>
<evidence type="ECO:0000313" key="2">
    <source>
        <dbReference type="Proteomes" id="UP000034235"/>
    </source>
</evidence>